<protein>
    <recommendedName>
        <fullName evidence="6">MYND-type domain-containing protein</fullName>
    </recommendedName>
</protein>
<dbReference type="InterPro" id="IPR007320">
    <property type="entry name" value="PDCD2_C"/>
</dbReference>
<dbReference type="GO" id="GO:0005737">
    <property type="term" value="C:cytoplasm"/>
    <property type="evidence" value="ECO:0007669"/>
    <property type="project" value="InterPro"/>
</dbReference>
<dbReference type="STRING" id="763665.A0A2G5BGS7"/>
<reference evidence="7 8" key="1">
    <citation type="journal article" date="2015" name="Genome Biol. Evol.">
        <title>Phylogenomic analyses indicate that early fungi evolved digesting cell walls of algal ancestors of land plants.</title>
        <authorList>
            <person name="Chang Y."/>
            <person name="Wang S."/>
            <person name="Sekimoto S."/>
            <person name="Aerts A.L."/>
            <person name="Choi C."/>
            <person name="Clum A."/>
            <person name="LaButti K.M."/>
            <person name="Lindquist E.A."/>
            <person name="Yee Ngan C."/>
            <person name="Ohm R.A."/>
            <person name="Salamov A.A."/>
            <person name="Grigoriev I.V."/>
            <person name="Spatafora J.W."/>
            <person name="Berbee M.L."/>
        </authorList>
    </citation>
    <scope>NUCLEOTIDE SEQUENCE [LARGE SCALE GENOMIC DNA]</scope>
    <source>
        <strain evidence="7 8">NRRL 1564</strain>
    </source>
</reference>
<evidence type="ECO:0000256" key="1">
    <source>
        <dbReference type="ARBA" id="ARBA00022723"/>
    </source>
</evidence>
<dbReference type="PROSITE" id="PS01360">
    <property type="entry name" value="ZF_MYND_1"/>
    <property type="match status" value="1"/>
</dbReference>
<dbReference type="Pfam" id="PF01753">
    <property type="entry name" value="zf-MYND"/>
    <property type="match status" value="1"/>
</dbReference>
<keyword evidence="3" id="KW-0862">Zinc</keyword>
<evidence type="ECO:0000256" key="2">
    <source>
        <dbReference type="ARBA" id="ARBA00022771"/>
    </source>
</evidence>
<evidence type="ECO:0000313" key="7">
    <source>
        <dbReference type="EMBL" id="PIA18229.1"/>
    </source>
</evidence>
<dbReference type="PANTHER" id="PTHR12298:SF4">
    <property type="entry name" value="PROGRAMMED CELL DEATH PROTEIN 2"/>
    <property type="match status" value="1"/>
</dbReference>
<dbReference type="Gene3D" id="6.10.140.2220">
    <property type="match status" value="1"/>
</dbReference>
<dbReference type="Pfam" id="PF04194">
    <property type="entry name" value="PDCD2_C"/>
    <property type="match status" value="1"/>
</dbReference>
<evidence type="ECO:0000256" key="3">
    <source>
        <dbReference type="ARBA" id="ARBA00022833"/>
    </source>
</evidence>
<organism evidence="7 8">
    <name type="scientific">Coemansia reversa (strain ATCC 12441 / NRRL 1564)</name>
    <dbReference type="NCBI Taxonomy" id="763665"/>
    <lineage>
        <taxon>Eukaryota</taxon>
        <taxon>Fungi</taxon>
        <taxon>Fungi incertae sedis</taxon>
        <taxon>Zoopagomycota</taxon>
        <taxon>Kickxellomycotina</taxon>
        <taxon>Kickxellomycetes</taxon>
        <taxon>Kickxellales</taxon>
        <taxon>Kickxellaceae</taxon>
        <taxon>Coemansia</taxon>
    </lineage>
</organism>
<dbReference type="PANTHER" id="PTHR12298">
    <property type="entry name" value="PCDC2 PROGRAMMED CELL DEATH PROTEIN 2 -RELATED"/>
    <property type="match status" value="1"/>
</dbReference>
<feature type="compositionally biased region" description="Acidic residues" evidence="5">
    <location>
        <begin position="206"/>
        <end position="225"/>
    </location>
</feature>
<name>A0A2G5BGS7_COERN</name>
<accession>A0A2G5BGS7</accession>
<dbReference type="Proteomes" id="UP000242474">
    <property type="component" value="Unassembled WGS sequence"/>
</dbReference>
<proteinExistence type="predicted"/>
<keyword evidence="2 4" id="KW-0863">Zinc-finger</keyword>
<evidence type="ECO:0000256" key="5">
    <source>
        <dbReference type="SAM" id="MobiDB-lite"/>
    </source>
</evidence>
<evidence type="ECO:0000259" key="6">
    <source>
        <dbReference type="PROSITE" id="PS50865"/>
    </source>
</evidence>
<feature type="region of interest" description="Disordered" evidence="5">
    <location>
        <begin position="206"/>
        <end position="247"/>
    </location>
</feature>
<dbReference type="GO" id="GO:0008270">
    <property type="term" value="F:zinc ion binding"/>
    <property type="evidence" value="ECO:0007669"/>
    <property type="project" value="UniProtKB-KW"/>
</dbReference>
<keyword evidence="8" id="KW-1185">Reference proteome</keyword>
<evidence type="ECO:0000313" key="8">
    <source>
        <dbReference type="Proteomes" id="UP000242474"/>
    </source>
</evidence>
<dbReference type="PROSITE" id="PS50865">
    <property type="entry name" value="ZF_MYND_2"/>
    <property type="match status" value="1"/>
</dbReference>
<dbReference type="OrthoDB" id="443682at2759"/>
<gene>
    <name evidence="7" type="ORF">COEREDRAFT_71022</name>
</gene>
<sequence>MPTTLGYAEPFDEELAGDLFPSKVGGKPRWLDPTCPLPADQVLCDECAKPMPMLLQLSAPEDEPAEAFHRMIYVFACRNGACHRTDVKRCMRVMRAQLAEKNAIYREQACDHSAGTSSIDDIKWVLAEHVKPAPLCAVCGLLGNKACSKCDTRLYCSRSHQMEDWNTGHSQGCPSYKAPGKDSLDNGQRLRHLLYPECVIVSEEEPLYGKDDEDGDGDIDGDDEGSNSGEGVEQESTSEALTKTGEDLEDLEVDVDEAFMAFQQRVQRSPDQIIRYARSPDSDEVDKPLFVSNTDHPQIDTDIPRCEQCGTSRQFEFQIMPQMLNHLLLDTADPASIDWGTLLVYSCPKNCTDGIHNQAGTLTYTPEIVWRQNFSSHRARLRDASI</sequence>
<keyword evidence="1" id="KW-0479">Metal-binding</keyword>
<dbReference type="AlphaFoldDB" id="A0A2G5BGS7"/>
<dbReference type="SUPFAM" id="SSF144232">
    <property type="entry name" value="HIT/MYND zinc finger-like"/>
    <property type="match status" value="1"/>
</dbReference>
<dbReference type="InterPro" id="IPR002893">
    <property type="entry name" value="Znf_MYND"/>
</dbReference>
<feature type="domain" description="MYND-type" evidence="6">
    <location>
        <begin position="136"/>
        <end position="173"/>
    </location>
</feature>
<evidence type="ECO:0000256" key="4">
    <source>
        <dbReference type="PROSITE-ProRule" id="PRU00134"/>
    </source>
</evidence>
<dbReference type="EMBL" id="KZ303491">
    <property type="protein sequence ID" value="PIA18229.1"/>
    <property type="molecule type" value="Genomic_DNA"/>
</dbReference>
<dbReference type="GO" id="GO:0005634">
    <property type="term" value="C:nucleus"/>
    <property type="evidence" value="ECO:0007669"/>
    <property type="project" value="TreeGrafter"/>
</dbReference>